<evidence type="ECO:0000256" key="1">
    <source>
        <dbReference type="ARBA" id="ARBA00009431"/>
    </source>
</evidence>
<name>A0AAJ0BLP6_9PEZI</name>
<dbReference type="SUPFAM" id="SSF53474">
    <property type="entry name" value="alpha/beta-Hydrolases"/>
    <property type="match status" value="1"/>
</dbReference>
<comment type="similarity">
    <text evidence="1">Belongs to the peptidase S10 family.</text>
</comment>
<dbReference type="Proteomes" id="UP001239445">
    <property type="component" value="Unassembled WGS sequence"/>
</dbReference>
<dbReference type="PANTHER" id="PTHR11802">
    <property type="entry name" value="SERINE PROTEASE FAMILY S10 SERINE CARBOXYPEPTIDASE"/>
    <property type="match status" value="1"/>
</dbReference>
<sequence>MKSPPLWVAGLAALGFEVLTVASRAVLCSQRDPEVVVTYGETTPNVKSFAGYITLPSSGHSSNSNSNSTKAHLFFWFFESRKEPHSAPLTLWMQGGPGAGSASQAVGGHNGPCIVQPDSETTVLNPWSWNGVSNMLYLDQSAGSGFSFEGEAEDGWRDMLVDDVFAAGDIGDIGAAGGNLTVRRGVFGSETEAQRTGFNTTGLAMRAVRGFLDAWFERFEEYKRPGINIWSQSYGGHYAPDLATSLLESQHDKRGDNRKFKIQVDSVGILSGVVDLVIQAPYYPVFAVNNTYGIHAITDEQAAFAEQSMVEPGGCADRAETCQALQREYDPLNTGRNESVNAVCVDAFDFCWEKVYGVYEAFSGRNPFDIAHTVLDSFPPVYAQGWLNNARVRESLGTPANYTDTSSVVANGFIATGDFVRSYTSDIGKLLDAGVKVALVHGDRDYRSNWFGGEALSLAINYTSKPLFAAAGYTDIFVSPSSSVSVGKVRQHALFSFSRVYQAGHEIPYYQGQAALEIFSRTLSGKDVATGRVGVTRMYSTTGPASVRDVSCGPPAPPQGPVVCYVDFAPLPERCTADQVAALVNGTAVVVGRVVVSPPAGEVSSLSLASSVSS</sequence>
<keyword evidence="3" id="KW-0645">Protease</keyword>
<proteinExistence type="inferred from homology"/>
<evidence type="ECO:0000256" key="6">
    <source>
        <dbReference type="SAM" id="SignalP"/>
    </source>
</evidence>
<protein>
    <submittedName>
        <fullName evidence="7">Carboxypeptidase</fullName>
    </submittedName>
</protein>
<dbReference type="AlphaFoldDB" id="A0AAJ0BLP6"/>
<evidence type="ECO:0000256" key="2">
    <source>
        <dbReference type="ARBA" id="ARBA00022645"/>
    </source>
</evidence>
<gene>
    <name evidence="7" type="ORF">QBC47DRAFT_408562</name>
</gene>
<reference evidence="7" key="1">
    <citation type="submission" date="2023-06" db="EMBL/GenBank/DDBJ databases">
        <title>Genome-scale phylogeny and comparative genomics of the fungal order Sordariales.</title>
        <authorList>
            <consortium name="Lawrence Berkeley National Laboratory"/>
            <person name="Hensen N."/>
            <person name="Bonometti L."/>
            <person name="Westerberg I."/>
            <person name="Brannstrom I.O."/>
            <person name="Guillou S."/>
            <person name="Cros-Aarteil S."/>
            <person name="Calhoun S."/>
            <person name="Haridas S."/>
            <person name="Kuo A."/>
            <person name="Mondo S."/>
            <person name="Pangilinan J."/>
            <person name="Riley R."/>
            <person name="Labutti K."/>
            <person name="Andreopoulos B."/>
            <person name="Lipzen A."/>
            <person name="Chen C."/>
            <person name="Yanf M."/>
            <person name="Daum C."/>
            <person name="Ng V."/>
            <person name="Clum A."/>
            <person name="Steindorff A."/>
            <person name="Ohm R."/>
            <person name="Martin F."/>
            <person name="Silar P."/>
            <person name="Natvig D."/>
            <person name="Lalanne C."/>
            <person name="Gautier V."/>
            <person name="Ament-Velasquez S.L."/>
            <person name="Kruys A."/>
            <person name="Hutchinson M.I."/>
            <person name="Powell A.J."/>
            <person name="Barry K."/>
            <person name="Miller A.N."/>
            <person name="Grigoriev I.V."/>
            <person name="Debuchy R."/>
            <person name="Gladieux P."/>
            <person name="Thoren M.H."/>
            <person name="Johannesson H."/>
        </authorList>
    </citation>
    <scope>NUCLEOTIDE SEQUENCE</scope>
    <source>
        <strain evidence="7">PSN4</strain>
    </source>
</reference>
<dbReference type="InterPro" id="IPR029058">
    <property type="entry name" value="AB_hydrolase_fold"/>
</dbReference>
<evidence type="ECO:0000313" key="8">
    <source>
        <dbReference type="Proteomes" id="UP001239445"/>
    </source>
</evidence>
<dbReference type="EMBL" id="MU839827">
    <property type="protein sequence ID" value="KAK1760501.1"/>
    <property type="molecule type" value="Genomic_DNA"/>
</dbReference>
<keyword evidence="2 7" id="KW-0121">Carboxypeptidase</keyword>
<evidence type="ECO:0000313" key="7">
    <source>
        <dbReference type="EMBL" id="KAK1760501.1"/>
    </source>
</evidence>
<comment type="caution">
    <text evidence="7">The sequence shown here is derived from an EMBL/GenBank/DDBJ whole genome shotgun (WGS) entry which is preliminary data.</text>
</comment>
<evidence type="ECO:0000256" key="3">
    <source>
        <dbReference type="ARBA" id="ARBA00022670"/>
    </source>
</evidence>
<feature type="chain" id="PRO_5042473755" evidence="6">
    <location>
        <begin position="23"/>
        <end position="614"/>
    </location>
</feature>
<dbReference type="GO" id="GO:0006508">
    <property type="term" value="P:proteolysis"/>
    <property type="evidence" value="ECO:0007669"/>
    <property type="project" value="UniProtKB-KW"/>
</dbReference>
<keyword evidence="6" id="KW-0732">Signal</keyword>
<accession>A0AAJ0BLP6</accession>
<dbReference type="InterPro" id="IPR001563">
    <property type="entry name" value="Peptidase_S10"/>
</dbReference>
<organism evidence="7 8">
    <name type="scientific">Echria macrotheca</name>
    <dbReference type="NCBI Taxonomy" id="438768"/>
    <lineage>
        <taxon>Eukaryota</taxon>
        <taxon>Fungi</taxon>
        <taxon>Dikarya</taxon>
        <taxon>Ascomycota</taxon>
        <taxon>Pezizomycotina</taxon>
        <taxon>Sordariomycetes</taxon>
        <taxon>Sordariomycetidae</taxon>
        <taxon>Sordariales</taxon>
        <taxon>Schizotheciaceae</taxon>
        <taxon>Echria</taxon>
    </lineage>
</organism>
<dbReference type="Gene3D" id="3.40.50.1820">
    <property type="entry name" value="alpha/beta hydrolase"/>
    <property type="match status" value="1"/>
</dbReference>
<dbReference type="PRINTS" id="PR00724">
    <property type="entry name" value="CRBOXYPTASEC"/>
</dbReference>
<evidence type="ECO:0000256" key="4">
    <source>
        <dbReference type="ARBA" id="ARBA00022801"/>
    </source>
</evidence>
<keyword evidence="5" id="KW-0325">Glycoprotein</keyword>
<keyword evidence="8" id="KW-1185">Reference proteome</keyword>
<dbReference type="GO" id="GO:0004185">
    <property type="term" value="F:serine-type carboxypeptidase activity"/>
    <property type="evidence" value="ECO:0007669"/>
    <property type="project" value="InterPro"/>
</dbReference>
<feature type="signal peptide" evidence="6">
    <location>
        <begin position="1"/>
        <end position="22"/>
    </location>
</feature>
<dbReference type="GO" id="GO:0000324">
    <property type="term" value="C:fungal-type vacuole"/>
    <property type="evidence" value="ECO:0007669"/>
    <property type="project" value="TreeGrafter"/>
</dbReference>
<evidence type="ECO:0000256" key="5">
    <source>
        <dbReference type="ARBA" id="ARBA00023180"/>
    </source>
</evidence>
<dbReference type="Pfam" id="PF00450">
    <property type="entry name" value="Peptidase_S10"/>
    <property type="match status" value="1"/>
</dbReference>
<keyword evidence="4" id="KW-0378">Hydrolase</keyword>
<dbReference type="PANTHER" id="PTHR11802:SF64">
    <property type="entry name" value="CARBOXYPEPTIDASE"/>
    <property type="match status" value="1"/>
</dbReference>